<dbReference type="Proteomes" id="UP000189733">
    <property type="component" value="Unassembled WGS sequence"/>
</dbReference>
<evidence type="ECO:0000256" key="3">
    <source>
        <dbReference type="ARBA" id="ARBA00022692"/>
    </source>
</evidence>
<comment type="subcellular location">
    <subcellularLocation>
        <location evidence="1">Cell membrane</location>
        <topology evidence="1">Multi-pass membrane protein</topology>
    </subcellularLocation>
</comment>
<reference evidence="7 8" key="1">
    <citation type="submission" date="2017-02" db="EMBL/GenBank/DDBJ databases">
        <authorList>
            <person name="Peterson S.W."/>
        </authorList>
    </citation>
    <scope>NUCLEOTIDE SEQUENCE [LARGE SCALE GENOMIC DNA]</scope>
    <source>
        <strain evidence="7 8">DSM 18034</strain>
    </source>
</reference>
<evidence type="ECO:0000256" key="6">
    <source>
        <dbReference type="SAM" id="Phobius"/>
    </source>
</evidence>
<keyword evidence="3 6" id="KW-0812">Transmembrane</keyword>
<evidence type="ECO:0000313" key="7">
    <source>
        <dbReference type="EMBL" id="SKA79880.1"/>
    </source>
</evidence>
<dbReference type="STRING" id="1121442.SAMN02745702_02586"/>
<dbReference type="GO" id="GO:0005886">
    <property type="term" value="C:plasma membrane"/>
    <property type="evidence" value="ECO:0007669"/>
    <property type="project" value="UniProtKB-SubCell"/>
</dbReference>
<protein>
    <submittedName>
        <fullName evidence="7">ATP synthase I chain</fullName>
    </submittedName>
</protein>
<dbReference type="InterPro" id="IPR005598">
    <property type="entry name" value="ATP_synth_I"/>
</dbReference>
<feature type="transmembrane region" description="Helical" evidence="6">
    <location>
        <begin position="114"/>
        <end position="133"/>
    </location>
</feature>
<dbReference type="EMBL" id="FUYA01000010">
    <property type="protein sequence ID" value="SKA79880.1"/>
    <property type="molecule type" value="Genomic_DNA"/>
</dbReference>
<gene>
    <name evidence="7" type="ORF">SAMN02745702_02586</name>
</gene>
<dbReference type="AlphaFoldDB" id="A0A1T4WR94"/>
<accession>A0A1T4WR94</accession>
<dbReference type="Pfam" id="PF03899">
    <property type="entry name" value="ATP-synt_I"/>
    <property type="match status" value="1"/>
</dbReference>
<name>A0A1T4WR94_9BACT</name>
<feature type="transmembrane region" description="Helical" evidence="6">
    <location>
        <begin position="84"/>
        <end position="108"/>
    </location>
</feature>
<keyword evidence="8" id="KW-1185">Reference proteome</keyword>
<keyword evidence="5 6" id="KW-0472">Membrane</keyword>
<keyword evidence="4 6" id="KW-1133">Transmembrane helix</keyword>
<feature type="transmembrane region" description="Helical" evidence="6">
    <location>
        <begin position="32"/>
        <end position="53"/>
    </location>
</feature>
<evidence type="ECO:0000313" key="8">
    <source>
        <dbReference type="Proteomes" id="UP000189733"/>
    </source>
</evidence>
<keyword evidence="2" id="KW-1003">Cell membrane</keyword>
<evidence type="ECO:0000256" key="4">
    <source>
        <dbReference type="ARBA" id="ARBA00022989"/>
    </source>
</evidence>
<evidence type="ECO:0000256" key="5">
    <source>
        <dbReference type="ARBA" id="ARBA00023136"/>
    </source>
</evidence>
<organism evidence="7 8">
    <name type="scientific">Desulfobaculum bizertense DSM 18034</name>
    <dbReference type="NCBI Taxonomy" id="1121442"/>
    <lineage>
        <taxon>Bacteria</taxon>
        <taxon>Pseudomonadati</taxon>
        <taxon>Thermodesulfobacteriota</taxon>
        <taxon>Desulfovibrionia</taxon>
        <taxon>Desulfovibrionales</taxon>
        <taxon>Desulfovibrionaceae</taxon>
        <taxon>Desulfobaculum</taxon>
    </lineage>
</organism>
<dbReference type="RefSeq" id="WP_234985099.1">
    <property type="nucleotide sequence ID" value="NZ_FUYA01000010.1"/>
</dbReference>
<evidence type="ECO:0000256" key="1">
    <source>
        <dbReference type="ARBA" id="ARBA00004651"/>
    </source>
</evidence>
<evidence type="ECO:0000256" key="2">
    <source>
        <dbReference type="ARBA" id="ARBA00022475"/>
    </source>
</evidence>
<proteinExistence type="predicted"/>
<sequence>MSIKTMNETFEARLYHMGYVLPDVRALVRNQFYLTGLSFLVAVATGWMLPFIWDFCAGAVLMTLNFSSLAKFVQHLIHRQKGAVVQLLVSFYGRLLLTGLALYALIAWGNANVVSLLAGLSTVVVTILIWGAAQVIGKNAKEA</sequence>